<accession>A0A1X6YTQ5</accession>
<evidence type="ECO:0000259" key="3">
    <source>
        <dbReference type="PROSITE" id="PS51779"/>
    </source>
</evidence>
<dbReference type="InterPro" id="IPR000184">
    <property type="entry name" value="Bac_surfAg_D15"/>
</dbReference>
<name>A0A1X6YTQ5_9RHOB</name>
<evidence type="ECO:0000313" key="4">
    <source>
        <dbReference type="EMBL" id="SLN30772.1"/>
    </source>
</evidence>
<dbReference type="GO" id="GO:0019867">
    <property type="term" value="C:outer membrane"/>
    <property type="evidence" value="ECO:0007669"/>
    <property type="project" value="InterPro"/>
</dbReference>
<protein>
    <submittedName>
        <fullName evidence="4">Outer membrane protein assembly factor YaeT</fullName>
    </submittedName>
</protein>
<dbReference type="RefSeq" id="WP_232618323.1">
    <property type="nucleotide sequence ID" value="NZ_FWFN01000002.1"/>
</dbReference>
<dbReference type="Proteomes" id="UP000193963">
    <property type="component" value="Unassembled WGS sequence"/>
</dbReference>
<dbReference type="PROSITE" id="PS51779">
    <property type="entry name" value="POTRA"/>
    <property type="match status" value="1"/>
</dbReference>
<evidence type="ECO:0000256" key="1">
    <source>
        <dbReference type="ARBA" id="ARBA00004370"/>
    </source>
</evidence>
<keyword evidence="2" id="KW-0472">Membrane</keyword>
<gene>
    <name evidence="4" type="ORF">PSM7751_01323</name>
</gene>
<dbReference type="AlphaFoldDB" id="A0A1X6YTQ5"/>
<keyword evidence="5" id="KW-1185">Reference proteome</keyword>
<sequence>MHLLPELPEGGRGIPRAARSSTVFASALALTAVGLWSLAVVRPVPAAAAPVMRAVEVRGAQFIPEADIQATCGVEPGIDYWDEELRAIESCLMLTGVFETVTLTREGDVLVIEVVELNSRPGRVEASLKWDSEAGGMAGLSFERYNLLPDIYGALSLSYNAEAARLKGSLYRADAFGETLDWGLDFHGTRSDYDDAAYAEEGARIEPYLAWTPSPGLRAELGLGYRGYRMFDVDPAASPLLLAEETDWIEAPYLRASLEWRTFEPDQGQAAYAARLTQYAWNLGSGDALLDSRIALDARWPLGADTRLLAGLDAGAVWGAEGNDTRAIDRFYPGSASFRGFAPRGLGPRDAGDALGGTRYAVATLEVQHDVTVIGGRPLRGGVFVDMGGAWGLENTLGGTIDDEFHLRSSAGLSVSFDVGEVPVSLFVATPIKRQDGDRSQAFGISVAAQF</sequence>
<evidence type="ECO:0000256" key="2">
    <source>
        <dbReference type="ARBA" id="ARBA00023136"/>
    </source>
</evidence>
<comment type="subcellular location">
    <subcellularLocation>
        <location evidence="1">Membrane</location>
    </subcellularLocation>
</comment>
<feature type="domain" description="POTRA" evidence="3">
    <location>
        <begin position="50"/>
        <end position="117"/>
    </location>
</feature>
<organism evidence="4 5">
    <name type="scientific">Pseudooceanicola marinus</name>
    <dbReference type="NCBI Taxonomy" id="396013"/>
    <lineage>
        <taxon>Bacteria</taxon>
        <taxon>Pseudomonadati</taxon>
        <taxon>Pseudomonadota</taxon>
        <taxon>Alphaproteobacteria</taxon>
        <taxon>Rhodobacterales</taxon>
        <taxon>Paracoccaceae</taxon>
        <taxon>Pseudooceanicola</taxon>
    </lineage>
</organism>
<dbReference type="Gene3D" id="2.40.160.50">
    <property type="entry name" value="membrane protein fhac: a member of the omp85/tpsb transporter family"/>
    <property type="match status" value="1"/>
</dbReference>
<proteinExistence type="predicted"/>
<evidence type="ECO:0000313" key="5">
    <source>
        <dbReference type="Proteomes" id="UP000193963"/>
    </source>
</evidence>
<dbReference type="Pfam" id="PF01103">
    <property type="entry name" value="Omp85"/>
    <property type="match status" value="1"/>
</dbReference>
<reference evidence="4 5" key="1">
    <citation type="submission" date="2017-03" db="EMBL/GenBank/DDBJ databases">
        <authorList>
            <person name="Afonso C.L."/>
            <person name="Miller P.J."/>
            <person name="Scott M.A."/>
            <person name="Spackman E."/>
            <person name="Goraichik I."/>
            <person name="Dimitrov K.M."/>
            <person name="Suarez D.L."/>
            <person name="Swayne D.E."/>
        </authorList>
    </citation>
    <scope>NUCLEOTIDE SEQUENCE [LARGE SCALE GENOMIC DNA]</scope>
    <source>
        <strain evidence="4 5">CECT 7751</strain>
    </source>
</reference>
<dbReference type="InterPro" id="IPR034746">
    <property type="entry name" value="POTRA"/>
</dbReference>
<dbReference type="EMBL" id="FWFN01000002">
    <property type="protein sequence ID" value="SLN30772.1"/>
    <property type="molecule type" value="Genomic_DNA"/>
</dbReference>
<dbReference type="Gene3D" id="3.10.20.310">
    <property type="entry name" value="membrane protein fhac"/>
    <property type="match status" value="1"/>
</dbReference>